<evidence type="ECO:0000313" key="2">
    <source>
        <dbReference type="EMBL" id="CAB4602481.1"/>
    </source>
</evidence>
<dbReference type="PRINTS" id="PR00411">
    <property type="entry name" value="PNDRDTASEI"/>
</dbReference>
<dbReference type="InterPro" id="IPR002937">
    <property type="entry name" value="Amino_oxidase"/>
</dbReference>
<proteinExistence type="predicted"/>
<dbReference type="EMBL" id="CAEZUN010000082">
    <property type="protein sequence ID" value="CAB4602481.1"/>
    <property type="molecule type" value="Genomic_DNA"/>
</dbReference>
<dbReference type="SUPFAM" id="SSF51905">
    <property type="entry name" value="FAD/NAD(P)-binding domain"/>
    <property type="match status" value="1"/>
</dbReference>
<dbReference type="PANTHER" id="PTHR42841">
    <property type="entry name" value="AMINE OXIDASE"/>
    <property type="match status" value="1"/>
</dbReference>
<reference evidence="2" key="1">
    <citation type="submission" date="2020-05" db="EMBL/GenBank/DDBJ databases">
        <authorList>
            <person name="Chiriac C."/>
            <person name="Salcher M."/>
            <person name="Ghai R."/>
            <person name="Kavagutti S V."/>
        </authorList>
    </citation>
    <scope>NUCLEOTIDE SEQUENCE</scope>
</reference>
<dbReference type="Pfam" id="PF01593">
    <property type="entry name" value="Amino_oxidase"/>
    <property type="match status" value="1"/>
</dbReference>
<feature type="domain" description="Amine oxidase" evidence="1">
    <location>
        <begin position="17"/>
        <end position="407"/>
    </location>
</feature>
<organism evidence="2">
    <name type="scientific">freshwater metagenome</name>
    <dbReference type="NCBI Taxonomy" id="449393"/>
    <lineage>
        <taxon>unclassified sequences</taxon>
        <taxon>metagenomes</taxon>
        <taxon>ecological metagenomes</taxon>
    </lineage>
</organism>
<name>A0A6J6GMG5_9ZZZZ</name>
<protein>
    <submittedName>
        <fullName evidence="2">Unannotated protein</fullName>
    </submittedName>
</protein>
<dbReference type="Gene3D" id="3.50.50.60">
    <property type="entry name" value="FAD/NAD(P)-binding domain"/>
    <property type="match status" value="1"/>
</dbReference>
<dbReference type="InterPro" id="IPR036188">
    <property type="entry name" value="FAD/NAD-bd_sf"/>
</dbReference>
<accession>A0A6J6GMG5</accession>
<evidence type="ECO:0000259" key="1">
    <source>
        <dbReference type="Pfam" id="PF01593"/>
    </source>
</evidence>
<gene>
    <name evidence="2" type="ORF">UFOPK1826_00765</name>
</gene>
<dbReference type="AlphaFoldDB" id="A0A6J6GMG5"/>
<dbReference type="GO" id="GO:0016491">
    <property type="term" value="F:oxidoreductase activity"/>
    <property type="evidence" value="ECO:0007669"/>
    <property type="project" value="InterPro"/>
</dbReference>
<sequence>MNQLPGSVDAVVIGAGLAGLAAARQIKSRGRSVIVIEAQDGVGGRVRTDKVDGFLLDRGFQVLLTAYPELETQIDMAALDLKMFSSGALVIRNGRASVVTDPFREPRRAVATVLAPIGSLTDKLRIAALRWRVMHSDATKILNSADISTVVALRGLGFSSKMIDRFFRPLFGGIQLDPDLRTSRRMFEIIFKSLSEGQSALPTNGMSALPEQMANHLGSENIFLNTRVISVERGVVSTEDSQVRAKAIIVATDQPSSSELLKTAEIASRVAGCVYFAADEAPTHEKFVVLDGTGRGPVLNAAVLSNIAPSYAPPGQHLIVAALPGVINGDLEEMSRDQLRTWWGPQVDAWRHIKTYRIAHAGPAQLPPFNPKQKVALGDGLFVCGDHRDTGSIQGALYSGRRCGEAVAALLA</sequence>